<protein>
    <recommendedName>
        <fullName evidence="1">non-specific serine/threonine protein kinase</fullName>
        <ecNumber evidence="1">2.7.11.1</ecNumber>
    </recommendedName>
</protein>
<keyword evidence="2 10" id="KW-0723">Serine/threonine-protein kinase</keyword>
<dbReference type="Proteomes" id="UP000223968">
    <property type="component" value="Unassembled WGS sequence"/>
</dbReference>
<dbReference type="SUPFAM" id="SSF56112">
    <property type="entry name" value="Protein kinase-like (PK-like)"/>
    <property type="match status" value="1"/>
</dbReference>
<dbReference type="InterPro" id="IPR000719">
    <property type="entry name" value="Prot_kinase_dom"/>
</dbReference>
<dbReference type="SMART" id="SM00220">
    <property type="entry name" value="S_TKc"/>
    <property type="match status" value="1"/>
</dbReference>
<keyword evidence="4" id="KW-0547">Nucleotide-binding</keyword>
<dbReference type="InterPro" id="IPR008271">
    <property type="entry name" value="Ser/Thr_kinase_AS"/>
</dbReference>
<dbReference type="InterPro" id="IPR011009">
    <property type="entry name" value="Kinase-like_dom_sf"/>
</dbReference>
<evidence type="ECO:0000256" key="6">
    <source>
        <dbReference type="ARBA" id="ARBA00022840"/>
    </source>
</evidence>
<proteinExistence type="predicted"/>
<dbReference type="OrthoDB" id="5979581at2759"/>
<dbReference type="STRING" id="1447875.A0A2B7XTW4"/>
<feature type="domain" description="Protein kinase" evidence="9">
    <location>
        <begin position="224"/>
        <end position="490"/>
    </location>
</feature>
<evidence type="ECO:0000256" key="8">
    <source>
        <dbReference type="ARBA" id="ARBA00048679"/>
    </source>
</evidence>
<dbReference type="EC" id="2.7.11.1" evidence="1"/>
<dbReference type="EMBL" id="PDNB01000061">
    <property type="protein sequence ID" value="PGH12213.1"/>
    <property type="molecule type" value="Genomic_DNA"/>
</dbReference>
<evidence type="ECO:0000256" key="7">
    <source>
        <dbReference type="ARBA" id="ARBA00047899"/>
    </source>
</evidence>
<dbReference type="GO" id="GO:0000245">
    <property type="term" value="P:spliceosomal complex assembly"/>
    <property type="evidence" value="ECO:0007669"/>
    <property type="project" value="TreeGrafter"/>
</dbReference>
<keyword evidence="6" id="KW-0067">ATP-binding</keyword>
<evidence type="ECO:0000256" key="2">
    <source>
        <dbReference type="ARBA" id="ARBA00022527"/>
    </source>
</evidence>
<dbReference type="GO" id="GO:0004674">
    <property type="term" value="F:protein serine/threonine kinase activity"/>
    <property type="evidence" value="ECO:0007669"/>
    <property type="project" value="UniProtKB-KW"/>
</dbReference>
<dbReference type="GO" id="GO:0005634">
    <property type="term" value="C:nucleus"/>
    <property type="evidence" value="ECO:0007669"/>
    <property type="project" value="TreeGrafter"/>
</dbReference>
<evidence type="ECO:0000259" key="9">
    <source>
        <dbReference type="PROSITE" id="PS50011"/>
    </source>
</evidence>
<comment type="catalytic activity">
    <reaction evidence="7">
        <text>L-threonyl-[protein] + ATP = O-phospho-L-threonyl-[protein] + ADP + H(+)</text>
        <dbReference type="Rhea" id="RHEA:46608"/>
        <dbReference type="Rhea" id="RHEA-COMP:11060"/>
        <dbReference type="Rhea" id="RHEA-COMP:11605"/>
        <dbReference type="ChEBI" id="CHEBI:15378"/>
        <dbReference type="ChEBI" id="CHEBI:30013"/>
        <dbReference type="ChEBI" id="CHEBI:30616"/>
        <dbReference type="ChEBI" id="CHEBI:61977"/>
        <dbReference type="ChEBI" id="CHEBI:456216"/>
        <dbReference type="EC" id="2.7.11.1"/>
    </reaction>
</comment>
<dbReference type="InterPro" id="IPR051334">
    <property type="entry name" value="SRPK"/>
</dbReference>
<dbReference type="GO" id="GO:0005524">
    <property type="term" value="F:ATP binding"/>
    <property type="evidence" value="ECO:0007669"/>
    <property type="project" value="UniProtKB-KW"/>
</dbReference>
<organism evidence="10 11">
    <name type="scientific">Helicocarpus griseus UAMH5409</name>
    <dbReference type="NCBI Taxonomy" id="1447875"/>
    <lineage>
        <taxon>Eukaryota</taxon>
        <taxon>Fungi</taxon>
        <taxon>Dikarya</taxon>
        <taxon>Ascomycota</taxon>
        <taxon>Pezizomycotina</taxon>
        <taxon>Eurotiomycetes</taxon>
        <taxon>Eurotiomycetidae</taxon>
        <taxon>Onygenales</taxon>
        <taxon>Ajellomycetaceae</taxon>
        <taxon>Helicocarpus</taxon>
    </lineage>
</organism>
<evidence type="ECO:0000313" key="10">
    <source>
        <dbReference type="EMBL" id="PGH12213.1"/>
    </source>
</evidence>
<evidence type="ECO:0000313" key="11">
    <source>
        <dbReference type="Proteomes" id="UP000223968"/>
    </source>
</evidence>
<dbReference type="PANTHER" id="PTHR47634:SF9">
    <property type="entry name" value="PROTEIN KINASE DOMAIN-CONTAINING PROTEIN-RELATED"/>
    <property type="match status" value="1"/>
</dbReference>
<dbReference type="Gene3D" id="1.10.510.10">
    <property type="entry name" value="Transferase(Phosphotransferase) domain 1"/>
    <property type="match status" value="1"/>
</dbReference>
<evidence type="ECO:0000256" key="5">
    <source>
        <dbReference type="ARBA" id="ARBA00022777"/>
    </source>
</evidence>
<dbReference type="AlphaFoldDB" id="A0A2B7XTW4"/>
<dbReference type="PROSITE" id="PS00108">
    <property type="entry name" value="PROTEIN_KINASE_ST"/>
    <property type="match status" value="1"/>
</dbReference>
<evidence type="ECO:0000256" key="3">
    <source>
        <dbReference type="ARBA" id="ARBA00022679"/>
    </source>
</evidence>
<accession>A0A2B7XTW4</accession>
<comment type="catalytic activity">
    <reaction evidence="8">
        <text>L-seryl-[protein] + ATP = O-phospho-L-seryl-[protein] + ADP + H(+)</text>
        <dbReference type="Rhea" id="RHEA:17989"/>
        <dbReference type="Rhea" id="RHEA-COMP:9863"/>
        <dbReference type="Rhea" id="RHEA-COMP:11604"/>
        <dbReference type="ChEBI" id="CHEBI:15378"/>
        <dbReference type="ChEBI" id="CHEBI:29999"/>
        <dbReference type="ChEBI" id="CHEBI:30616"/>
        <dbReference type="ChEBI" id="CHEBI:83421"/>
        <dbReference type="ChEBI" id="CHEBI:456216"/>
        <dbReference type="EC" id="2.7.11.1"/>
    </reaction>
</comment>
<dbReference type="GO" id="GO:0005737">
    <property type="term" value="C:cytoplasm"/>
    <property type="evidence" value="ECO:0007669"/>
    <property type="project" value="TreeGrafter"/>
</dbReference>
<keyword evidence="11" id="KW-1185">Reference proteome</keyword>
<dbReference type="GO" id="GO:0050684">
    <property type="term" value="P:regulation of mRNA processing"/>
    <property type="evidence" value="ECO:0007669"/>
    <property type="project" value="TreeGrafter"/>
</dbReference>
<keyword evidence="3" id="KW-0808">Transferase</keyword>
<dbReference type="Gene3D" id="3.30.200.20">
    <property type="entry name" value="Phosphorylase Kinase, domain 1"/>
    <property type="match status" value="1"/>
</dbReference>
<dbReference type="PANTHER" id="PTHR47634">
    <property type="entry name" value="PROTEIN KINASE DOMAIN-CONTAINING PROTEIN-RELATED"/>
    <property type="match status" value="1"/>
</dbReference>
<gene>
    <name evidence="10" type="ORF">AJ79_04393</name>
</gene>
<comment type="caution">
    <text evidence="10">The sequence shown here is derived from an EMBL/GenBank/DDBJ whole genome shotgun (WGS) entry which is preliminary data.</text>
</comment>
<dbReference type="PROSITE" id="PS50011">
    <property type="entry name" value="PROTEIN_KINASE_DOM"/>
    <property type="match status" value="1"/>
</dbReference>
<sequence length="490" mass="54943">MEFAQLAEDPAKWDRLGYYSVFVISAEDLSPDYCPPFGHRLLKEMYLILEANLADSNVRIFPMEVFGVAWPAHFTKNGKPSGVATAPISVEQAESLKTRKLTRSFHYRGRPMISMPNSLHGDLAPVKQSSEQQSSPEEWEEVVNEAAMIMERNVQLVNQVGEVSKGISYEGCVTDIQDLAREQEPKLYSLALKTPIITGSSTMGPVSQSISSFSSREEDQHPDYDPKTRLGFQLYSVVGKGHKPVSPAIAFNGLLNNNGKAEKSAYEEAEISRHISQVRSSHEGRAYVRLVEESFKIQSPLGDHICLVFEPLREPLWALGRHLGGVCVPLAVLKPFLKLFLEGLDFLHSECHVIHTDLKEDNFLVGFEDSTVVESYVRQQEDDPAPFKVSNGRPIYQSQYDFGPLKKGVGIARISDSSTAVYGNVSVPHNHDIQPLPFCAPEVLLKATWTYSADIWNVGTMLWELLNDATIFDGRDPRDNSYLEKRTWPR</sequence>
<keyword evidence="5 10" id="KW-0418">Kinase</keyword>
<evidence type="ECO:0000256" key="1">
    <source>
        <dbReference type="ARBA" id="ARBA00012513"/>
    </source>
</evidence>
<reference evidence="10 11" key="1">
    <citation type="submission" date="2017-10" db="EMBL/GenBank/DDBJ databases">
        <title>Comparative genomics in systemic dimorphic fungi from Ajellomycetaceae.</title>
        <authorList>
            <person name="Munoz J.F."/>
            <person name="Mcewen J.G."/>
            <person name="Clay O.K."/>
            <person name="Cuomo C.A."/>
        </authorList>
    </citation>
    <scope>NUCLEOTIDE SEQUENCE [LARGE SCALE GENOMIC DNA]</scope>
    <source>
        <strain evidence="10 11">UAMH5409</strain>
    </source>
</reference>
<name>A0A2B7XTW4_9EURO</name>
<evidence type="ECO:0000256" key="4">
    <source>
        <dbReference type="ARBA" id="ARBA00022741"/>
    </source>
</evidence>